<dbReference type="WBParaSite" id="PSAMB.scaffold1812size27692.g15099.t1">
    <property type="protein sequence ID" value="PSAMB.scaffold1812size27692.g15099.t1"/>
    <property type="gene ID" value="PSAMB.scaffold1812size27692.g15099"/>
</dbReference>
<organism evidence="1 2">
    <name type="scientific">Plectus sambesii</name>
    <dbReference type="NCBI Taxonomy" id="2011161"/>
    <lineage>
        <taxon>Eukaryota</taxon>
        <taxon>Metazoa</taxon>
        <taxon>Ecdysozoa</taxon>
        <taxon>Nematoda</taxon>
        <taxon>Chromadorea</taxon>
        <taxon>Plectida</taxon>
        <taxon>Plectina</taxon>
        <taxon>Plectoidea</taxon>
        <taxon>Plectidae</taxon>
        <taxon>Plectus</taxon>
    </lineage>
</organism>
<accession>A0A914VCE1</accession>
<keyword evidence="1" id="KW-1185">Reference proteome</keyword>
<dbReference type="Proteomes" id="UP000887566">
    <property type="component" value="Unplaced"/>
</dbReference>
<dbReference type="AlphaFoldDB" id="A0A914VCE1"/>
<protein>
    <submittedName>
        <fullName evidence="2">Uncharacterized protein</fullName>
    </submittedName>
</protein>
<proteinExistence type="predicted"/>
<evidence type="ECO:0000313" key="2">
    <source>
        <dbReference type="WBParaSite" id="PSAMB.scaffold1812size27692.g15099.t1"/>
    </source>
</evidence>
<sequence>KTPLDSGINWDSVGERTDGWSGDDLHRLARELAFHQFREFKRLGGSGAAGMDRKRSSLTQTDFNAVLAALGPAVGKEELRRYEHFATAATD</sequence>
<reference evidence="2" key="1">
    <citation type="submission" date="2022-11" db="UniProtKB">
        <authorList>
            <consortium name="WormBaseParasite"/>
        </authorList>
    </citation>
    <scope>IDENTIFICATION</scope>
</reference>
<dbReference type="Gene3D" id="1.10.8.60">
    <property type="match status" value="1"/>
</dbReference>
<name>A0A914VCE1_9BILA</name>
<evidence type="ECO:0000313" key="1">
    <source>
        <dbReference type="Proteomes" id="UP000887566"/>
    </source>
</evidence>